<keyword evidence="3" id="KW-1185">Reference proteome</keyword>
<reference evidence="2 3" key="1">
    <citation type="submission" date="2013-09" db="EMBL/GenBank/DDBJ databases">
        <title>Corchorus capsularis genome sequencing.</title>
        <authorList>
            <person name="Alam M."/>
            <person name="Haque M.S."/>
            <person name="Islam M.S."/>
            <person name="Emdad E.M."/>
            <person name="Islam M.M."/>
            <person name="Ahmed B."/>
            <person name="Halim A."/>
            <person name="Hossen Q.M.M."/>
            <person name="Hossain M.Z."/>
            <person name="Ahmed R."/>
            <person name="Khan M.M."/>
            <person name="Islam R."/>
            <person name="Rashid M.M."/>
            <person name="Khan S.A."/>
            <person name="Rahman M.S."/>
            <person name="Alam M."/>
        </authorList>
    </citation>
    <scope>NUCLEOTIDE SEQUENCE [LARGE SCALE GENOMIC DNA]</scope>
    <source>
        <strain evidence="3">cv. CVL-1</strain>
        <tissue evidence="2">Whole seedling</tissue>
    </source>
</reference>
<proteinExistence type="predicted"/>
<gene>
    <name evidence="2" type="ORF">CCACVL1_28691</name>
</gene>
<comment type="caution">
    <text evidence="2">The sequence shown here is derived from an EMBL/GenBank/DDBJ whole genome shotgun (WGS) entry which is preliminary data.</text>
</comment>
<dbReference type="Proteomes" id="UP000188268">
    <property type="component" value="Unassembled WGS sequence"/>
</dbReference>
<feature type="compositionally biased region" description="Basic and acidic residues" evidence="1">
    <location>
        <begin position="72"/>
        <end position="85"/>
    </location>
</feature>
<accession>A0A1R3G5K4</accession>
<evidence type="ECO:0000313" key="3">
    <source>
        <dbReference type="Proteomes" id="UP000188268"/>
    </source>
</evidence>
<organism evidence="2 3">
    <name type="scientific">Corchorus capsularis</name>
    <name type="common">Jute</name>
    <dbReference type="NCBI Taxonomy" id="210143"/>
    <lineage>
        <taxon>Eukaryota</taxon>
        <taxon>Viridiplantae</taxon>
        <taxon>Streptophyta</taxon>
        <taxon>Embryophyta</taxon>
        <taxon>Tracheophyta</taxon>
        <taxon>Spermatophyta</taxon>
        <taxon>Magnoliopsida</taxon>
        <taxon>eudicotyledons</taxon>
        <taxon>Gunneridae</taxon>
        <taxon>Pentapetalae</taxon>
        <taxon>rosids</taxon>
        <taxon>malvids</taxon>
        <taxon>Malvales</taxon>
        <taxon>Malvaceae</taxon>
        <taxon>Grewioideae</taxon>
        <taxon>Apeibeae</taxon>
        <taxon>Corchorus</taxon>
    </lineage>
</organism>
<protein>
    <submittedName>
        <fullName evidence="2">Uncharacterized protein</fullName>
    </submittedName>
</protein>
<feature type="non-terminal residue" evidence="2">
    <location>
        <position position="99"/>
    </location>
</feature>
<dbReference type="AlphaFoldDB" id="A0A1R3G5K4"/>
<feature type="region of interest" description="Disordered" evidence="1">
    <location>
        <begin position="30"/>
        <end position="99"/>
    </location>
</feature>
<feature type="compositionally biased region" description="Basic and acidic residues" evidence="1">
    <location>
        <begin position="39"/>
        <end position="51"/>
    </location>
</feature>
<sequence>MSEKPIFAVDGTTVRSYSDSPSILTDLFVKPSPLKKIKREPTPNEESRDQDQPDSDSEAHQNIPEKINQESVTKERSKKQDHSDSHTQTQQRTVPRGAK</sequence>
<name>A0A1R3G5K4_COCAP</name>
<evidence type="ECO:0000313" key="2">
    <source>
        <dbReference type="EMBL" id="OMO53365.1"/>
    </source>
</evidence>
<dbReference type="EMBL" id="AWWV01015196">
    <property type="protein sequence ID" value="OMO53365.1"/>
    <property type="molecule type" value="Genomic_DNA"/>
</dbReference>
<dbReference type="Gramene" id="OMO53365">
    <property type="protein sequence ID" value="OMO53365"/>
    <property type="gene ID" value="CCACVL1_28691"/>
</dbReference>
<evidence type="ECO:0000256" key="1">
    <source>
        <dbReference type="SAM" id="MobiDB-lite"/>
    </source>
</evidence>